<dbReference type="SUPFAM" id="SSF57716">
    <property type="entry name" value="Glucocorticoid receptor-like (DNA-binding domain)"/>
    <property type="match status" value="2"/>
</dbReference>
<evidence type="ECO:0000259" key="10">
    <source>
        <dbReference type="PROSITE" id="PS50114"/>
    </source>
</evidence>
<evidence type="ECO:0000256" key="1">
    <source>
        <dbReference type="ARBA" id="ARBA00004123"/>
    </source>
</evidence>
<evidence type="ECO:0000256" key="8">
    <source>
        <dbReference type="PROSITE-ProRule" id="PRU00094"/>
    </source>
</evidence>
<keyword evidence="12" id="KW-1185">Reference proteome</keyword>
<dbReference type="EMBL" id="JAPWTJ010001074">
    <property type="protein sequence ID" value="KAJ8973980.1"/>
    <property type="molecule type" value="Genomic_DNA"/>
</dbReference>
<evidence type="ECO:0000256" key="2">
    <source>
        <dbReference type="ARBA" id="ARBA00022723"/>
    </source>
</evidence>
<accession>A0ABQ9J7P5</accession>
<proteinExistence type="predicted"/>
<evidence type="ECO:0000256" key="7">
    <source>
        <dbReference type="ARBA" id="ARBA00023242"/>
    </source>
</evidence>
<dbReference type="SMART" id="SM00401">
    <property type="entry name" value="ZnF_GATA"/>
    <property type="match status" value="2"/>
</dbReference>
<feature type="compositionally biased region" description="Low complexity" evidence="9">
    <location>
        <begin position="26"/>
        <end position="51"/>
    </location>
</feature>
<keyword evidence="3 8" id="KW-0863">Zinc-finger</keyword>
<dbReference type="Gene3D" id="3.30.50.10">
    <property type="entry name" value="Erythroid Transcription Factor GATA-1, subunit A"/>
    <property type="match status" value="2"/>
</dbReference>
<dbReference type="PANTHER" id="PTHR10071:SF281">
    <property type="entry name" value="BOX A-BINDING FACTOR-RELATED"/>
    <property type="match status" value="1"/>
</dbReference>
<dbReference type="PANTHER" id="PTHR10071">
    <property type="entry name" value="TRANSCRIPTION FACTOR GATA FAMILY MEMBER"/>
    <property type="match status" value="1"/>
</dbReference>
<feature type="region of interest" description="Disordered" evidence="9">
    <location>
        <begin position="407"/>
        <end position="440"/>
    </location>
</feature>
<feature type="domain" description="GATA-type" evidence="10">
    <location>
        <begin position="311"/>
        <end position="363"/>
    </location>
</feature>
<name>A0ABQ9J7P5_9CUCU</name>
<evidence type="ECO:0000256" key="9">
    <source>
        <dbReference type="SAM" id="MobiDB-lite"/>
    </source>
</evidence>
<dbReference type="PROSITE" id="PS50114">
    <property type="entry name" value="GATA_ZN_FINGER_2"/>
    <property type="match status" value="2"/>
</dbReference>
<feature type="region of interest" description="Disordered" evidence="9">
    <location>
        <begin position="1"/>
        <end position="101"/>
    </location>
</feature>
<feature type="compositionally biased region" description="Low complexity" evidence="9">
    <location>
        <begin position="423"/>
        <end position="432"/>
    </location>
</feature>
<keyword evidence="7" id="KW-0539">Nucleus</keyword>
<dbReference type="PROSITE" id="PS00344">
    <property type="entry name" value="GATA_ZN_FINGER_1"/>
    <property type="match status" value="2"/>
</dbReference>
<keyword evidence="5" id="KW-0805">Transcription regulation</keyword>
<evidence type="ECO:0000256" key="4">
    <source>
        <dbReference type="ARBA" id="ARBA00022833"/>
    </source>
</evidence>
<feature type="non-terminal residue" evidence="11">
    <location>
        <position position="440"/>
    </location>
</feature>
<feature type="domain" description="GATA-type" evidence="10">
    <location>
        <begin position="363"/>
        <end position="416"/>
    </location>
</feature>
<feature type="compositionally biased region" description="Polar residues" evidence="9">
    <location>
        <begin position="68"/>
        <end position="91"/>
    </location>
</feature>
<evidence type="ECO:0000256" key="5">
    <source>
        <dbReference type="ARBA" id="ARBA00023015"/>
    </source>
</evidence>
<evidence type="ECO:0000256" key="6">
    <source>
        <dbReference type="ARBA" id="ARBA00023163"/>
    </source>
</evidence>
<evidence type="ECO:0000313" key="12">
    <source>
        <dbReference type="Proteomes" id="UP001162164"/>
    </source>
</evidence>
<reference evidence="11" key="1">
    <citation type="journal article" date="2023" name="Insect Mol. Biol.">
        <title>Genome sequencing provides insights into the evolution of gene families encoding plant cell wall-degrading enzymes in longhorned beetles.</title>
        <authorList>
            <person name="Shin N.R."/>
            <person name="Okamura Y."/>
            <person name="Kirsch R."/>
            <person name="Pauchet Y."/>
        </authorList>
    </citation>
    <scope>NUCLEOTIDE SEQUENCE</scope>
    <source>
        <strain evidence="11">MMC_N1</strain>
    </source>
</reference>
<feature type="compositionally biased region" description="Basic and acidic residues" evidence="9">
    <location>
        <begin position="1"/>
        <end position="19"/>
    </location>
</feature>
<gene>
    <name evidence="11" type="ORF">NQ317_001339</name>
</gene>
<dbReference type="CDD" id="cd00202">
    <property type="entry name" value="ZnF_GATA"/>
    <property type="match status" value="2"/>
</dbReference>
<keyword evidence="2" id="KW-0479">Metal-binding</keyword>
<protein>
    <recommendedName>
        <fullName evidence="10">GATA-type domain-containing protein</fullName>
    </recommendedName>
</protein>
<evidence type="ECO:0000313" key="11">
    <source>
        <dbReference type="EMBL" id="KAJ8973980.1"/>
    </source>
</evidence>
<comment type="caution">
    <text evidence="11">The sequence shown here is derived from an EMBL/GenBank/DDBJ whole genome shotgun (WGS) entry which is preliminary data.</text>
</comment>
<sequence>MEPSEEREPSPHEVKPKVEEVEESQEQAQHQQPANQQQPQQQQQQPPTQTVIRRVIIDSGIIVENNEEQQPAEVTSEEVVNTSTPREQSPIEQKQEPQEAAAQYSGLIQTDTQEQFTEAKSYTVDVIPPETFHQNQADFQQDIGYATVQIGPVTLSNTVEPPADYANLETAQYNNGYANGPQYLTQHQYQDMYNIERATGDSPPANTLLYRDSDPNLASSRYQNNFDVSSTQQSQVSLIPQTGETYYNTTGNWGQTGGTYQQYQGTPNLNVSLHQPDSTQPYSAYINSSWSSSAMDDGQPQRAPSQEVLVKECVNCGASVTPLWRRDGTGHYLCNACGLYHKINGVHRPPIRPTKKPQAPGNRRNGVSCANCKTQNTTLWRRNNQGEPVCNACGLYFKLHNVNRPISMKKDGIQTRKRRPKTSSSGNSSGPSAHHLQRVM</sequence>
<dbReference type="InterPro" id="IPR013088">
    <property type="entry name" value="Znf_NHR/GATA"/>
</dbReference>
<dbReference type="InterPro" id="IPR000679">
    <property type="entry name" value="Znf_GATA"/>
</dbReference>
<dbReference type="Pfam" id="PF00320">
    <property type="entry name" value="GATA"/>
    <property type="match status" value="2"/>
</dbReference>
<comment type="subcellular location">
    <subcellularLocation>
        <location evidence="1">Nucleus</location>
    </subcellularLocation>
</comment>
<dbReference type="PRINTS" id="PR00619">
    <property type="entry name" value="GATAZNFINGER"/>
</dbReference>
<dbReference type="Proteomes" id="UP001162164">
    <property type="component" value="Unassembled WGS sequence"/>
</dbReference>
<dbReference type="InterPro" id="IPR039355">
    <property type="entry name" value="Transcription_factor_GATA"/>
</dbReference>
<evidence type="ECO:0000256" key="3">
    <source>
        <dbReference type="ARBA" id="ARBA00022771"/>
    </source>
</evidence>
<keyword evidence="4" id="KW-0862">Zinc</keyword>
<keyword evidence="6" id="KW-0804">Transcription</keyword>
<organism evidence="11 12">
    <name type="scientific">Molorchus minor</name>
    <dbReference type="NCBI Taxonomy" id="1323400"/>
    <lineage>
        <taxon>Eukaryota</taxon>
        <taxon>Metazoa</taxon>
        <taxon>Ecdysozoa</taxon>
        <taxon>Arthropoda</taxon>
        <taxon>Hexapoda</taxon>
        <taxon>Insecta</taxon>
        <taxon>Pterygota</taxon>
        <taxon>Neoptera</taxon>
        <taxon>Endopterygota</taxon>
        <taxon>Coleoptera</taxon>
        <taxon>Polyphaga</taxon>
        <taxon>Cucujiformia</taxon>
        <taxon>Chrysomeloidea</taxon>
        <taxon>Cerambycidae</taxon>
        <taxon>Lamiinae</taxon>
        <taxon>Monochamini</taxon>
        <taxon>Molorchus</taxon>
    </lineage>
</organism>